<feature type="compositionally biased region" description="Basic residues" evidence="2">
    <location>
        <begin position="64"/>
        <end position="79"/>
    </location>
</feature>
<feature type="compositionally biased region" description="Low complexity" evidence="2">
    <location>
        <begin position="136"/>
        <end position="151"/>
    </location>
</feature>
<reference evidence="3" key="1">
    <citation type="journal article" date="2014" name="Genome Announc.">
        <title>Genome sequence of the yeast Cyberlindnera fabianii (Hansenula fabianii).</title>
        <authorList>
            <person name="Freel K.C."/>
            <person name="Sarilar V."/>
            <person name="Neuveglise C."/>
            <person name="Devillers H."/>
            <person name="Friedrich A."/>
            <person name="Schacherer J."/>
        </authorList>
    </citation>
    <scope>NUCLEOTIDE SEQUENCE</scope>
    <source>
        <strain evidence="3">YJS4271</strain>
    </source>
</reference>
<feature type="region of interest" description="Disordered" evidence="2">
    <location>
        <begin position="128"/>
        <end position="157"/>
    </location>
</feature>
<dbReference type="AlphaFoldDB" id="A0A061B7X0"/>
<feature type="compositionally biased region" description="Polar residues" evidence="2">
    <location>
        <begin position="91"/>
        <end position="116"/>
    </location>
</feature>
<proteinExistence type="predicted"/>
<keyword evidence="1" id="KW-0175">Coiled coil</keyword>
<sequence length="210" mass="23866">MLNNVQDIDLDAFFGTDLGTTQTDLQQGFSNAVDIDQAINNALAQIDESSKSSQLPLLQTSPYHHQHQTHHQHNQHQHHQPAYQRPPPQASVYQASTPTSQNYGHITSTPQTQQKEFTPVTQYKLTQAPLPQQMKPLSPASLLSDDSSSSPQTPSINEFEISKLKEAYETKNKQLETIMKELKKSEKKRLLLMKENKQLKETLVKMTMEF</sequence>
<organism evidence="3">
    <name type="scientific">Cyberlindnera fabianii</name>
    <name type="common">Yeast</name>
    <name type="synonym">Hansenula fabianii</name>
    <dbReference type="NCBI Taxonomy" id="36022"/>
    <lineage>
        <taxon>Eukaryota</taxon>
        <taxon>Fungi</taxon>
        <taxon>Dikarya</taxon>
        <taxon>Ascomycota</taxon>
        <taxon>Saccharomycotina</taxon>
        <taxon>Saccharomycetes</taxon>
        <taxon>Phaffomycetales</taxon>
        <taxon>Phaffomycetaceae</taxon>
        <taxon>Cyberlindnera</taxon>
    </lineage>
</organism>
<evidence type="ECO:0000256" key="1">
    <source>
        <dbReference type="SAM" id="Coils"/>
    </source>
</evidence>
<evidence type="ECO:0000256" key="2">
    <source>
        <dbReference type="SAM" id="MobiDB-lite"/>
    </source>
</evidence>
<protein>
    <submittedName>
        <fullName evidence="3">CYFA0S21e00727g1_1</fullName>
    </submittedName>
</protein>
<evidence type="ECO:0000313" key="3">
    <source>
        <dbReference type="EMBL" id="CDR46007.1"/>
    </source>
</evidence>
<dbReference type="VEuPathDB" id="FungiDB:BON22_5256"/>
<feature type="coiled-coil region" evidence="1">
    <location>
        <begin position="161"/>
        <end position="202"/>
    </location>
</feature>
<dbReference type="EMBL" id="LK052906">
    <property type="protein sequence ID" value="CDR46007.1"/>
    <property type="molecule type" value="Genomic_DNA"/>
</dbReference>
<gene>
    <name evidence="3" type="ORF">CYFA0S_21e00727g</name>
</gene>
<accession>A0A061B7X0</accession>
<name>A0A061B7X0_CYBFA</name>
<feature type="region of interest" description="Disordered" evidence="2">
    <location>
        <begin position="63"/>
        <end position="116"/>
    </location>
</feature>